<keyword evidence="1" id="KW-0732">Signal</keyword>
<sequence>MMIRKLKLIMVFAMISWAAHAQPFLLKSTSGAKPFLMNIYYAAGGEGAYVKYHGQQGFIALSLKNRTAQGKTSTSKVSYTWDELVQGKVTGVYKLSQEGNQVSAASYLRYKDHQLFKLEQAKNHEDGSEKTGFLLHGTVISFSKGMDEMLSFRYPDKITKVHLPGFDSPDPQRIGTIADYNFDGFDDVAFSIPDAGMGVYRTFTIYLYNPVSKRFDLLAEPNDPRAKCSGFCDVTLDKKNKLLITACRGGATWWNNEYKYTTAKHLTWISSKKAEN</sequence>
<name>A0AAU7KAR0_9SPHI</name>
<dbReference type="InterPro" id="IPR058087">
    <property type="entry name" value="XAC2610_dom"/>
</dbReference>
<evidence type="ECO:0000256" key="1">
    <source>
        <dbReference type="SAM" id="SignalP"/>
    </source>
</evidence>
<organism evidence="2">
    <name type="scientific">Pedobacter sp. KACC 23697</name>
    <dbReference type="NCBI Taxonomy" id="3149230"/>
    <lineage>
        <taxon>Bacteria</taxon>
        <taxon>Pseudomonadati</taxon>
        <taxon>Bacteroidota</taxon>
        <taxon>Sphingobacteriia</taxon>
        <taxon>Sphingobacteriales</taxon>
        <taxon>Sphingobacteriaceae</taxon>
        <taxon>Pedobacter</taxon>
    </lineage>
</organism>
<feature type="signal peptide" evidence="1">
    <location>
        <begin position="1"/>
        <end position="21"/>
    </location>
</feature>
<reference evidence="2" key="1">
    <citation type="submission" date="2024-05" db="EMBL/GenBank/DDBJ databases">
        <authorList>
            <person name="Kim S."/>
            <person name="Heo J."/>
            <person name="Choi H."/>
            <person name="Choi Y."/>
            <person name="Kwon S.-W."/>
            <person name="Kim Y."/>
        </authorList>
    </citation>
    <scope>NUCLEOTIDE SEQUENCE</scope>
    <source>
        <strain evidence="2">KACC 23697</strain>
    </source>
</reference>
<dbReference type="AlphaFoldDB" id="A0AAU7KAR0"/>
<proteinExistence type="predicted"/>
<evidence type="ECO:0008006" key="3">
    <source>
        <dbReference type="Google" id="ProtNLM"/>
    </source>
</evidence>
<dbReference type="RefSeq" id="WP_406827125.1">
    <property type="nucleotide sequence ID" value="NZ_CP157485.1"/>
</dbReference>
<gene>
    <name evidence="2" type="ORF">ABEG20_09415</name>
</gene>
<dbReference type="NCBIfam" id="NF047539">
    <property type="entry name" value="XAC2610_fam"/>
    <property type="match status" value="1"/>
</dbReference>
<evidence type="ECO:0000313" key="2">
    <source>
        <dbReference type="EMBL" id="XBO49817.1"/>
    </source>
</evidence>
<accession>A0AAU7KAR0</accession>
<dbReference type="EMBL" id="CP157485">
    <property type="protein sequence ID" value="XBO49817.1"/>
    <property type="molecule type" value="Genomic_DNA"/>
</dbReference>
<feature type="chain" id="PRO_5044008905" description="VCBS repeat-containing protein" evidence="1">
    <location>
        <begin position="22"/>
        <end position="276"/>
    </location>
</feature>
<protein>
    <recommendedName>
        <fullName evidence="3">VCBS repeat-containing protein</fullName>
    </recommendedName>
</protein>